<evidence type="ECO:0000256" key="9">
    <source>
        <dbReference type="ARBA" id="ARBA00022723"/>
    </source>
</evidence>
<keyword evidence="9" id="KW-0479">Metal-binding</keyword>
<evidence type="ECO:0000256" key="6">
    <source>
        <dbReference type="ARBA" id="ARBA00022634"/>
    </source>
</evidence>
<evidence type="ECO:0000256" key="1">
    <source>
        <dbReference type="ARBA" id="ARBA00001936"/>
    </source>
</evidence>
<keyword evidence="11" id="KW-0863">Zinc-finger</keyword>
<dbReference type="GO" id="GO:0035861">
    <property type="term" value="C:site of double-strand break"/>
    <property type="evidence" value="ECO:0007669"/>
    <property type="project" value="TreeGrafter"/>
</dbReference>
<dbReference type="InterPro" id="IPR052230">
    <property type="entry name" value="DNA_polymerase_eta"/>
</dbReference>
<protein>
    <recommendedName>
        <fullName evidence="17">DNA polymerase eta</fullName>
        <ecNumber evidence="5">2.7.7.7</ecNumber>
    </recommendedName>
</protein>
<evidence type="ECO:0000256" key="13">
    <source>
        <dbReference type="ARBA" id="ARBA00022842"/>
    </source>
</evidence>
<feature type="non-terminal residue" evidence="22">
    <location>
        <position position="679"/>
    </location>
</feature>
<dbReference type="Pfam" id="PF11799">
    <property type="entry name" value="IMS_C"/>
    <property type="match status" value="1"/>
</dbReference>
<accession>A0A7K7SZV5</accession>
<keyword evidence="15" id="KW-0234">DNA repair</keyword>
<comment type="cofactor">
    <cofactor evidence="2">
        <name>Mg(2+)</name>
        <dbReference type="ChEBI" id="CHEBI:18420"/>
    </cofactor>
</comment>
<dbReference type="GO" id="GO:0009411">
    <property type="term" value="P:response to UV"/>
    <property type="evidence" value="ECO:0007669"/>
    <property type="project" value="UniProtKB-ARBA"/>
</dbReference>
<dbReference type="Pfam" id="PF18439">
    <property type="entry name" value="zf_UBZ"/>
    <property type="match status" value="1"/>
</dbReference>
<dbReference type="AlphaFoldDB" id="A0A7K7SZV5"/>
<dbReference type="PANTHER" id="PTHR45873:SF1">
    <property type="entry name" value="DNA POLYMERASE ETA"/>
    <property type="match status" value="1"/>
</dbReference>
<evidence type="ECO:0000259" key="20">
    <source>
        <dbReference type="PROSITE" id="PS50173"/>
    </source>
</evidence>
<evidence type="ECO:0000256" key="15">
    <source>
        <dbReference type="ARBA" id="ARBA00023204"/>
    </source>
</evidence>
<dbReference type="InterPro" id="IPR043128">
    <property type="entry name" value="Rev_trsase/Diguanyl_cyclase"/>
</dbReference>
<keyword evidence="13" id="KW-0460">Magnesium</keyword>
<dbReference type="Proteomes" id="UP000589485">
    <property type="component" value="Unassembled WGS sequence"/>
</dbReference>
<dbReference type="FunFam" id="3.30.1490.100:FF:000007">
    <property type="entry name" value="DNA polymerase eta"/>
    <property type="match status" value="1"/>
</dbReference>
<dbReference type="Gene3D" id="3.40.1170.60">
    <property type="match status" value="1"/>
</dbReference>
<keyword evidence="8" id="KW-0548">Nucleotidyltransferase</keyword>
<dbReference type="PROSITE" id="PS50173">
    <property type="entry name" value="UMUC"/>
    <property type="match status" value="1"/>
</dbReference>
<evidence type="ECO:0000256" key="17">
    <source>
        <dbReference type="ARBA" id="ARBA00044975"/>
    </source>
</evidence>
<gene>
    <name evidence="22" type="primary">Polh</name>
    <name evidence="22" type="ORF">SAPAEN_R01010</name>
</gene>
<proteinExistence type="inferred from homology"/>
<feature type="non-terminal residue" evidence="22">
    <location>
        <position position="1"/>
    </location>
</feature>
<evidence type="ECO:0000256" key="12">
    <source>
        <dbReference type="ARBA" id="ARBA00022833"/>
    </source>
</evidence>
<evidence type="ECO:0000256" key="10">
    <source>
        <dbReference type="ARBA" id="ARBA00022763"/>
    </source>
</evidence>
<dbReference type="InterPro" id="IPR001126">
    <property type="entry name" value="UmuC"/>
</dbReference>
<feature type="region of interest" description="Disordered" evidence="19">
    <location>
        <begin position="525"/>
        <end position="598"/>
    </location>
</feature>
<dbReference type="GO" id="GO:0005657">
    <property type="term" value="C:replication fork"/>
    <property type="evidence" value="ECO:0007669"/>
    <property type="project" value="TreeGrafter"/>
</dbReference>
<keyword evidence="12" id="KW-0862">Zinc</keyword>
<comment type="similarity">
    <text evidence="4">Belongs to the DNA polymerase type-Y family.</text>
</comment>
<dbReference type="GO" id="GO:0042276">
    <property type="term" value="P:error-prone translesion synthesis"/>
    <property type="evidence" value="ECO:0007669"/>
    <property type="project" value="TreeGrafter"/>
</dbReference>
<feature type="region of interest" description="Disordered" evidence="19">
    <location>
        <begin position="633"/>
        <end position="667"/>
    </location>
</feature>
<evidence type="ECO:0000313" key="23">
    <source>
        <dbReference type="Proteomes" id="UP000589485"/>
    </source>
</evidence>
<comment type="catalytic activity">
    <reaction evidence="18">
        <text>DNA(n) + a 2'-deoxyribonucleoside 5'-triphosphate = DNA(n+1) + diphosphate</text>
        <dbReference type="Rhea" id="RHEA:22508"/>
        <dbReference type="Rhea" id="RHEA-COMP:17339"/>
        <dbReference type="Rhea" id="RHEA-COMP:17340"/>
        <dbReference type="ChEBI" id="CHEBI:33019"/>
        <dbReference type="ChEBI" id="CHEBI:61560"/>
        <dbReference type="ChEBI" id="CHEBI:173112"/>
        <dbReference type="EC" id="2.7.7.7"/>
    </reaction>
</comment>
<keyword evidence="23" id="KW-1185">Reference proteome</keyword>
<keyword evidence="16" id="KW-0539">Nucleus</keyword>
<dbReference type="GO" id="GO:0008270">
    <property type="term" value="F:zinc ion binding"/>
    <property type="evidence" value="ECO:0007669"/>
    <property type="project" value="UniProtKB-KW"/>
</dbReference>
<dbReference type="EMBL" id="VZSY01000361">
    <property type="protein sequence ID" value="NXA10147.1"/>
    <property type="molecule type" value="Genomic_DNA"/>
</dbReference>
<evidence type="ECO:0000256" key="14">
    <source>
        <dbReference type="ARBA" id="ARBA00022843"/>
    </source>
</evidence>
<dbReference type="SUPFAM" id="SSF100879">
    <property type="entry name" value="Lesion bypass DNA polymerase (Y-family), little finger domain"/>
    <property type="match status" value="1"/>
</dbReference>
<evidence type="ECO:0000256" key="7">
    <source>
        <dbReference type="ARBA" id="ARBA00022679"/>
    </source>
</evidence>
<evidence type="ECO:0000256" key="4">
    <source>
        <dbReference type="ARBA" id="ARBA00010945"/>
    </source>
</evidence>
<dbReference type="InterPro" id="IPR017961">
    <property type="entry name" value="DNA_pol_Y-fam_little_finger"/>
</dbReference>
<dbReference type="FunFam" id="1.10.150.20:FF:000014">
    <property type="entry name" value="Polymerase (DNA directed), eta"/>
    <property type="match status" value="1"/>
</dbReference>
<keyword evidence="7" id="KW-0808">Transferase</keyword>
<keyword evidence="14" id="KW-0832">Ubl conjugation</keyword>
<feature type="region of interest" description="Disordered" evidence="19">
    <location>
        <begin position="93"/>
        <end position="118"/>
    </location>
</feature>
<dbReference type="PIRSF" id="PIRSF036603">
    <property type="entry name" value="DPol_eta"/>
    <property type="match status" value="1"/>
</dbReference>
<keyword evidence="10" id="KW-0227">DNA damage</keyword>
<feature type="domain" description="UBZ3-type" evidence="21">
    <location>
        <begin position="593"/>
        <end position="627"/>
    </location>
</feature>
<evidence type="ECO:0000256" key="2">
    <source>
        <dbReference type="ARBA" id="ARBA00001946"/>
    </source>
</evidence>
<evidence type="ECO:0000256" key="19">
    <source>
        <dbReference type="SAM" id="MobiDB-lite"/>
    </source>
</evidence>
<comment type="subcellular location">
    <subcellularLocation>
        <location evidence="3">Nucleus</location>
    </subcellularLocation>
</comment>
<comment type="cofactor">
    <cofactor evidence="1">
        <name>Mn(2+)</name>
        <dbReference type="ChEBI" id="CHEBI:29035"/>
    </cofactor>
</comment>
<feature type="domain" description="UmuC" evidence="20">
    <location>
        <begin position="9"/>
        <end position="248"/>
    </location>
</feature>
<dbReference type="InterPro" id="IPR036775">
    <property type="entry name" value="DNA_pol_Y-fam_lit_finger_sf"/>
</dbReference>
<evidence type="ECO:0000313" key="22">
    <source>
        <dbReference type="EMBL" id="NXA10147.1"/>
    </source>
</evidence>
<dbReference type="Gene3D" id="3.30.1490.100">
    <property type="entry name" value="DNA polymerase, Y-family, little finger domain"/>
    <property type="match status" value="1"/>
</dbReference>
<dbReference type="Gene3D" id="1.10.150.20">
    <property type="entry name" value="5' to 3' exonuclease, C-terminal subdomain"/>
    <property type="match status" value="1"/>
</dbReference>
<name>A0A7K7SZV5_9TYRA</name>
<dbReference type="OrthoDB" id="5723at2759"/>
<dbReference type="PANTHER" id="PTHR45873">
    <property type="entry name" value="DNA POLYMERASE ETA"/>
    <property type="match status" value="1"/>
</dbReference>
<evidence type="ECO:0000256" key="5">
    <source>
        <dbReference type="ARBA" id="ARBA00012417"/>
    </source>
</evidence>
<dbReference type="GO" id="GO:0006281">
    <property type="term" value="P:DNA repair"/>
    <property type="evidence" value="ECO:0007669"/>
    <property type="project" value="UniProtKB-KW"/>
</dbReference>
<feature type="compositionally biased region" description="Low complexity" evidence="19">
    <location>
        <begin position="633"/>
        <end position="643"/>
    </location>
</feature>
<dbReference type="GO" id="GO:0003887">
    <property type="term" value="F:DNA-directed DNA polymerase activity"/>
    <property type="evidence" value="ECO:0007669"/>
    <property type="project" value="UniProtKB-EC"/>
</dbReference>
<evidence type="ECO:0000256" key="16">
    <source>
        <dbReference type="ARBA" id="ARBA00023242"/>
    </source>
</evidence>
<sequence length="679" mass="73607">MSRGRERVVALVDMDCFFMQVEQRLDPQLRGRPCAVVQYTEWQGGGVIAVSYEARAFGVSRGMWASEARALCPELALARVPQARGKADLTRTFVQGLPGDPGPEPGGKGTHPPAPRPALGLHKAARKELSPPLCPPPLALPMLSPPAPSAMLPELRQRGLHEWLASLSFDNPDCPDLQLTMGAVIVEEIRVAVEAATGFRCSAGISHNKTLAKLACGLNKPNRQTLVSARFVPQLFSQLPVSSIRNLGGKLGTAITDILGVEYIGQLTQFSETELQTHFGDKTGSWLYDLCRGIEDEPVKNRYLPQSIGCSKNFPGRTALATQKAVQHWLLQLALELESRLNKDRSQNHRVARQLMVVVRQQGDTRVSRFCALSRYDAQKMCNDAFALIQNCNEAGAHQAAWSPPLISVHLSASKFSEPATLSAGIATFLTGDTQPDGTATTSQNATCSGRTRVKFFRSPSKELRQKPANAIESFFQKAAERQPSQAAAPTSLPAATIAESHVPSSPEHQERAGVGLASVQSDLEAPVKQGPSDASPTSPYKRLPCEKLPSDATQTPSTPPSSRTLLKLQPATEGNEQNLPPSPELVLLPPASPGDQQRCEKCGQLVLVWEFPEHMDFHFAMELQSSFLEPSAPMAPAAAPRPKTVAKNKPKTPAGPSAKRPKEGVTRTLDFFFKRLPP</sequence>
<keyword evidence="6" id="KW-0237">DNA synthesis</keyword>
<reference evidence="22 23" key="1">
    <citation type="submission" date="2019-09" db="EMBL/GenBank/DDBJ databases">
        <title>Bird 10,000 Genomes (B10K) Project - Family phase.</title>
        <authorList>
            <person name="Zhang G."/>
        </authorList>
    </citation>
    <scope>NUCLEOTIDE SEQUENCE [LARGE SCALE GENOMIC DNA]</scope>
    <source>
        <strain evidence="22">B10K-DU-030-41</strain>
        <tissue evidence="22">Muscle</tissue>
    </source>
</reference>
<evidence type="ECO:0000256" key="3">
    <source>
        <dbReference type="ARBA" id="ARBA00004123"/>
    </source>
</evidence>
<dbReference type="PROSITE" id="PS51907">
    <property type="entry name" value="ZF_UBZ3"/>
    <property type="match status" value="1"/>
</dbReference>
<dbReference type="Pfam" id="PF00817">
    <property type="entry name" value="IMS"/>
    <property type="match status" value="2"/>
</dbReference>
<dbReference type="Pfam" id="PF21704">
    <property type="entry name" value="POLH-Rev1_HhH"/>
    <property type="match status" value="1"/>
</dbReference>
<dbReference type="SUPFAM" id="SSF56672">
    <property type="entry name" value="DNA/RNA polymerases"/>
    <property type="match status" value="1"/>
</dbReference>
<dbReference type="GO" id="GO:0005634">
    <property type="term" value="C:nucleus"/>
    <property type="evidence" value="ECO:0007669"/>
    <property type="project" value="UniProtKB-SubCell"/>
</dbReference>
<dbReference type="InterPro" id="IPR041298">
    <property type="entry name" value="UBZ3"/>
</dbReference>
<feature type="compositionally biased region" description="Low complexity" evidence="19">
    <location>
        <begin position="551"/>
        <end position="565"/>
    </location>
</feature>
<dbReference type="Gene3D" id="3.30.70.270">
    <property type="match status" value="1"/>
</dbReference>
<evidence type="ECO:0000256" key="11">
    <source>
        <dbReference type="ARBA" id="ARBA00022771"/>
    </source>
</evidence>
<comment type="caution">
    <text evidence="22">The sequence shown here is derived from an EMBL/GenBank/DDBJ whole genome shotgun (WGS) entry which is preliminary data.</text>
</comment>
<organism evidence="22 23">
    <name type="scientific">Sapayoa aenigma</name>
    <name type="common">broad-billed sapayoa</name>
    <dbReference type="NCBI Taxonomy" id="239371"/>
    <lineage>
        <taxon>Eukaryota</taxon>
        <taxon>Metazoa</taxon>
        <taxon>Chordata</taxon>
        <taxon>Craniata</taxon>
        <taxon>Vertebrata</taxon>
        <taxon>Euteleostomi</taxon>
        <taxon>Archelosauria</taxon>
        <taxon>Archosauria</taxon>
        <taxon>Dinosauria</taxon>
        <taxon>Saurischia</taxon>
        <taxon>Theropoda</taxon>
        <taxon>Coelurosauria</taxon>
        <taxon>Aves</taxon>
        <taxon>Neognathae</taxon>
        <taxon>Neoaves</taxon>
        <taxon>Telluraves</taxon>
        <taxon>Australaves</taxon>
        <taxon>Passeriformes</taxon>
        <taxon>Tyrannidae</taxon>
        <taxon>Sapayoa</taxon>
    </lineage>
</organism>
<evidence type="ECO:0000256" key="8">
    <source>
        <dbReference type="ARBA" id="ARBA00022695"/>
    </source>
</evidence>
<evidence type="ECO:0000259" key="21">
    <source>
        <dbReference type="PROSITE" id="PS51907"/>
    </source>
</evidence>
<dbReference type="EC" id="2.7.7.7" evidence="5"/>
<dbReference type="InterPro" id="IPR043502">
    <property type="entry name" value="DNA/RNA_pol_sf"/>
</dbReference>
<evidence type="ECO:0000256" key="18">
    <source>
        <dbReference type="ARBA" id="ARBA00049244"/>
    </source>
</evidence>
<dbReference type="FunFam" id="3.40.1170.60:FF:000003">
    <property type="entry name" value="DNA polymerase eta"/>
    <property type="match status" value="1"/>
</dbReference>
<dbReference type="GO" id="GO:0003684">
    <property type="term" value="F:damaged DNA binding"/>
    <property type="evidence" value="ECO:0007669"/>
    <property type="project" value="InterPro"/>
</dbReference>